<comment type="subcellular location">
    <subcellularLocation>
        <location evidence="9">Mitochondrion inner membrane</location>
        <topology evidence="9">Peripheral membrane protein</topology>
        <orientation evidence="9">Matrix side</orientation>
    </subcellularLocation>
</comment>
<organism evidence="10 11">
    <name type="scientific">Pneumocystis wakefieldiae</name>
    <dbReference type="NCBI Taxonomy" id="38082"/>
    <lineage>
        <taxon>Eukaryota</taxon>
        <taxon>Fungi</taxon>
        <taxon>Dikarya</taxon>
        <taxon>Ascomycota</taxon>
        <taxon>Taphrinomycotina</taxon>
        <taxon>Pneumocystomycetes</taxon>
        <taxon>Pneumocystaceae</taxon>
        <taxon>Pneumocystis</taxon>
    </lineage>
</organism>
<comment type="function">
    <text evidence="9">Accessory subunit of the mitochondrial membrane respiratory chain NADH dehydrogenase (Complex I), that is believed not to be involved in catalysis. Complex I functions in the transfer of electrons from NADH to the respiratory chain. The immediate electron acceptor for the enzyme is believed to be ubiquinone.</text>
</comment>
<dbReference type="GO" id="GO:0005743">
    <property type="term" value="C:mitochondrial inner membrane"/>
    <property type="evidence" value="ECO:0007669"/>
    <property type="project" value="UniProtKB-SubCell"/>
</dbReference>
<keyword evidence="7 9" id="KW-0496">Mitochondrion</keyword>
<evidence type="ECO:0000313" key="11">
    <source>
        <dbReference type="Proteomes" id="UP000663699"/>
    </source>
</evidence>
<dbReference type="InterPro" id="IPR006885">
    <property type="entry name" value="NADH_UbQ_FeS_4_mit-like"/>
</dbReference>
<keyword evidence="8 9" id="KW-0472">Membrane</keyword>
<gene>
    <name evidence="10" type="ORF">MERGE_001156</name>
</gene>
<evidence type="ECO:0000256" key="1">
    <source>
        <dbReference type="ARBA" id="ARBA00005882"/>
    </source>
</evidence>
<name>A0A899FSB6_9ASCO</name>
<evidence type="ECO:0000256" key="5">
    <source>
        <dbReference type="ARBA" id="ARBA00022946"/>
    </source>
</evidence>
<keyword evidence="5 9" id="KW-0809">Transit peptide</keyword>
<keyword evidence="3 9" id="KW-0679">Respiratory chain</keyword>
<evidence type="ECO:0000313" key="10">
    <source>
        <dbReference type="EMBL" id="QSL66770.1"/>
    </source>
</evidence>
<dbReference type="Proteomes" id="UP000663699">
    <property type="component" value="Chromosome 14"/>
</dbReference>
<dbReference type="PANTHER" id="PTHR12219">
    <property type="entry name" value="NADH-UBIQUINONE OXIDOREDUCTASE"/>
    <property type="match status" value="1"/>
</dbReference>
<proteinExistence type="inferred from homology"/>
<evidence type="ECO:0000256" key="2">
    <source>
        <dbReference type="ARBA" id="ARBA00022448"/>
    </source>
</evidence>
<sequence>MHKDLVRSVRIFRPTRTTMQAGARHPDLWRLEWDLSSSHHWSNPTMGWTSSSDPLHAIHLHFPTLKSAIRFAEKQGYSYHVEPDSTLTRFAVKSYADNYRAETMNPSKISHTK</sequence>
<evidence type="ECO:0000256" key="8">
    <source>
        <dbReference type="ARBA" id="ARBA00023136"/>
    </source>
</evidence>
<evidence type="ECO:0000256" key="9">
    <source>
        <dbReference type="RuleBase" id="RU367010"/>
    </source>
</evidence>
<dbReference type="InterPro" id="IPR038532">
    <property type="entry name" value="NDUFS4-like_sf"/>
</dbReference>
<dbReference type="Gene3D" id="3.30.160.190">
    <property type="entry name" value="atu1810 like domain"/>
    <property type="match status" value="1"/>
</dbReference>
<evidence type="ECO:0000256" key="7">
    <source>
        <dbReference type="ARBA" id="ARBA00023128"/>
    </source>
</evidence>
<dbReference type="PANTHER" id="PTHR12219:SF8">
    <property type="entry name" value="NADH DEHYDROGENASE [UBIQUINONE] IRON-SULFUR PROTEIN 4, MITOCHONDRIAL"/>
    <property type="match status" value="1"/>
</dbReference>
<keyword evidence="6 9" id="KW-0249">Electron transport</keyword>
<keyword evidence="4 9" id="KW-0999">Mitochondrion inner membrane</keyword>
<evidence type="ECO:0000256" key="4">
    <source>
        <dbReference type="ARBA" id="ARBA00022792"/>
    </source>
</evidence>
<dbReference type="OrthoDB" id="3089at2759"/>
<accession>A0A899FSB6</accession>
<dbReference type="GO" id="GO:0022900">
    <property type="term" value="P:electron transport chain"/>
    <property type="evidence" value="ECO:0007669"/>
    <property type="project" value="InterPro"/>
</dbReference>
<keyword evidence="11" id="KW-1185">Reference proteome</keyword>
<evidence type="ECO:0000256" key="6">
    <source>
        <dbReference type="ARBA" id="ARBA00022982"/>
    </source>
</evidence>
<keyword evidence="2 9" id="KW-0813">Transport</keyword>
<dbReference type="Pfam" id="PF04800">
    <property type="entry name" value="NDUS4"/>
    <property type="match status" value="1"/>
</dbReference>
<comment type="similarity">
    <text evidence="1 9">Belongs to the complex I NDUFS4 subunit family.</text>
</comment>
<dbReference type="AlphaFoldDB" id="A0A899FSB6"/>
<protein>
    <recommendedName>
        <fullName evidence="9">NADH dehydrogenase [ubiquinone] iron-sulfur protein 4, mitochondrial</fullName>
    </recommendedName>
</protein>
<dbReference type="EMBL" id="CP054545">
    <property type="protein sequence ID" value="QSL66770.1"/>
    <property type="molecule type" value="Genomic_DNA"/>
</dbReference>
<evidence type="ECO:0000256" key="3">
    <source>
        <dbReference type="ARBA" id="ARBA00022660"/>
    </source>
</evidence>
<reference evidence="10" key="1">
    <citation type="submission" date="2020-06" db="EMBL/GenBank/DDBJ databases">
        <title>Genomes of multiple members of Pneumocystis genus reveal paths to human pathogen Pneumocystis jirovecii.</title>
        <authorList>
            <person name="Cisse O.H."/>
            <person name="Ma L."/>
            <person name="Dekker J."/>
            <person name="Khil P."/>
            <person name="Jo J."/>
            <person name="Brenchley J."/>
            <person name="Blair R."/>
            <person name="Pahar B."/>
            <person name="Chabe M."/>
            <person name="Van Rompay K.A."/>
            <person name="Keesler R."/>
            <person name="Sukura A."/>
            <person name="Hirsch V."/>
            <person name="Kutty G."/>
            <person name="Liu Y."/>
            <person name="Peng L."/>
            <person name="Chen J."/>
            <person name="Song J."/>
            <person name="Weissenbacher-Lang C."/>
            <person name="Xu J."/>
            <person name="Upham N.S."/>
            <person name="Stajich J.E."/>
            <person name="Cuomo C.A."/>
            <person name="Cushion M.T."/>
            <person name="Kovacs J.A."/>
        </authorList>
    </citation>
    <scope>NUCLEOTIDE SEQUENCE</scope>
    <source>
        <strain evidence="10">2A</strain>
    </source>
</reference>